<dbReference type="Proteomes" id="UP000036503">
    <property type="component" value="Unassembled WGS sequence"/>
</dbReference>
<feature type="transmembrane region" description="Helical" evidence="6">
    <location>
        <begin position="89"/>
        <end position="114"/>
    </location>
</feature>
<organism evidence="7 8">
    <name type="scientific">Megasphaera cerevisiae DSM 20462</name>
    <dbReference type="NCBI Taxonomy" id="1122219"/>
    <lineage>
        <taxon>Bacteria</taxon>
        <taxon>Bacillati</taxon>
        <taxon>Bacillota</taxon>
        <taxon>Negativicutes</taxon>
        <taxon>Veillonellales</taxon>
        <taxon>Veillonellaceae</taxon>
        <taxon>Megasphaera</taxon>
    </lineage>
</organism>
<comment type="caution">
    <text evidence="6">Lacks conserved residue(s) required for the propagation of feature annotation.</text>
</comment>
<evidence type="ECO:0000313" key="7">
    <source>
        <dbReference type="EMBL" id="KMO86627.1"/>
    </source>
</evidence>
<comment type="caution">
    <text evidence="7">The sequence shown here is derived from an EMBL/GenBank/DDBJ whole genome shotgun (WGS) entry which is preliminary data.</text>
</comment>
<evidence type="ECO:0000256" key="6">
    <source>
        <dbReference type="HAMAP-Rule" id="MF_02073"/>
    </source>
</evidence>
<evidence type="ECO:0000256" key="3">
    <source>
        <dbReference type="ARBA" id="ARBA00022692"/>
    </source>
</evidence>
<dbReference type="NCBIfam" id="NF007938">
    <property type="entry name" value="PRK10655.1"/>
    <property type="match status" value="1"/>
</dbReference>
<proteinExistence type="inferred from homology"/>
<dbReference type="NCBIfam" id="TIGR04299">
    <property type="entry name" value="antiport_PotE"/>
    <property type="match status" value="1"/>
</dbReference>
<dbReference type="FunCoup" id="A0A0J6WXR1">
    <property type="interactions" value="17"/>
</dbReference>
<comment type="subcellular location">
    <subcellularLocation>
        <location evidence="1 6">Cell membrane</location>
        <topology evidence="1 6">Multi-pass membrane protein</topology>
    </subcellularLocation>
</comment>
<dbReference type="PIRSF" id="PIRSF006060">
    <property type="entry name" value="AA_transporter"/>
    <property type="match status" value="1"/>
</dbReference>
<evidence type="ECO:0000256" key="2">
    <source>
        <dbReference type="ARBA" id="ARBA00022475"/>
    </source>
</evidence>
<dbReference type="AlphaFoldDB" id="A0A0J6WXR1"/>
<evidence type="ECO:0000256" key="1">
    <source>
        <dbReference type="ARBA" id="ARBA00004651"/>
    </source>
</evidence>
<accession>A0A0J6WXR1</accession>
<evidence type="ECO:0000256" key="5">
    <source>
        <dbReference type="ARBA" id="ARBA00023136"/>
    </source>
</evidence>
<evidence type="ECO:0000256" key="4">
    <source>
        <dbReference type="ARBA" id="ARBA00022989"/>
    </source>
</evidence>
<feature type="transmembrane region" description="Helical" evidence="6">
    <location>
        <begin position="151"/>
        <end position="171"/>
    </location>
</feature>
<dbReference type="HAMAP" id="MF_02073">
    <property type="entry name" value="Putrescine_transp"/>
    <property type="match status" value="1"/>
</dbReference>
<dbReference type="PATRIC" id="fig|1122219.3.peg.876"/>
<dbReference type="InParanoid" id="A0A0J6WXR1"/>
<keyword evidence="6" id="KW-0813">Transport</keyword>
<keyword evidence="4 6" id="KW-1133">Transmembrane helix</keyword>
<dbReference type="PANTHER" id="PTHR42770">
    <property type="entry name" value="AMINO ACID TRANSPORTER-RELATED"/>
    <property type="match status" value="1"/>
</dbReference>
<dbReference type="Pfam" id="PF13520">
    <property type="entry name" value="AA_permease_2"/>
    <property type="match status" value="1"/>
</dbReference>
<keyword evidence="2 6" id="KW-1003">Cell membrane</keyword>
<dbReference type="InterPro" id="IPR050367">
    <property type="entry name" value="APC_superfamily"/>
</dbReference>
<feature type="transmembrane region" description="Helical" evidence="6">
    <location>
        <begin position="39"/>
        <end position="59"/>
    </location>
</feature>
<name>A0A0J6WXR1_9FIRM</name>
<feature type="transmembrane region" description="Helical" evidence="6">
    <location>
        <begin position="410"/>
        <end position="428"/>
    </location>
</feature>
<dbReference type="OrthoDB" id="178667at2"/>
<feature type="transmembrane region" description="Helical" evidence="6">
    <location>
        <begin position="350"/>
        <end position="374"/>
    </location>
</feature>
<keyword evidence="3 6" id="KW-0812">Transmembrane</keyword>
<evidence type="ECO:0000313" key="8">
    <source>
        <dbReference type="Proteomes" id="UP000036503"/>
    </source>
</evidence>
<keyword evidence="8" id="KW-1185">Reference proteome</keyword>
<dbReference type="InterPro" id="IPR027566">
    <property type="entry name" value="Symport/antiport_PotE"/>
</dbReference>
<gene>
    <name evidence="7" type="primary">potE</name>
    <name evidence="7" type="ORF">AB840_06825</name>
</gene>
<comment type="similarity">
    <text evidence="6">Belongs to the amino acid-polyamine-organocation (APC) superfamily. Basic amino acid/polyamine antiporter (APA) (TC 2.A.3.2) family.</text>
</comment>
<dbReference type="STRING" id="39029.BSR42_09835"/>
<feature type="transmembrane region" description="Helical" evidence="6">
    <location>
        <begin position="120"/>
        <end position="139"/>
    </location>
</feature>
<feature type="transmembrane region" description="Helical" evidence="6">
    <location>
        <begin position="275"/>
        <end position="299"/>
    </location>
</feature>
<feature type="transmembrane region" description="Helical" evidence="6">
    <location>
        <begin position="320"/>
        <end position="344"/>
    </location>
</feature>
<dbReference type="RefSeq" id="WP_048514090.1">
    <property type="nucleotide sequence ID" value="NZ_FUXD01000019.1"/>
</dbReference>
<dbReference type="InterPro" id="IPR002293">
    <property type="entry name" value="AA/rel_permease1"/>
</dbReference>
<reference evidence="7 8" key="1">
    <citation type="submission" date="2015-06" db="EMBL/GenBank/DDBJ databases">
        <title>Draft genome sequence of beer spoilage bacterium Megasphaera cerevisiae type strain 20462.</title>
        <authorList>
            <person name="Kutumbaka K."/>
            <person name="Pasmowitz J."/>
            <person name="Mategko J."/>
            <person name="Reyes D."/>
            <person name="Friedrich A."/>
            <person name="Han S."/>
            <person name="Martens-Habbena W."/>
            <person name="Neal-McKinney J."/>
            <person name="Janagama H.K."/>
            <person name="Nadala C."/>
            <person name="Samadpour M."/>
        </authorList>
    </citation>
    <scope>NUCLEOTIDE SEQUENCE [LARGE SCALE GENOMIC DNA]</scope>
    <source>
        <strain evidence="7 8">DSM 20462</strain>
    </source>
</reference>
<feature type="transmembrane region" description="Helical" evidence="6">
    <location>
        <begin position="386"/>
        <end position="404"/>
    </location>
</feature>
<keyword evidence="5 6" id="KW-0472">Membrane</keyword>
<feature type="transmembrane region" description="Helical" evidence="6">
    <location>
        <begin position="191"/>
        <end position="212"/>
    </location>
</feature>
<protein>
    <recommendedName>
        <fullName evidence="6">Putrescine transporter</fullName>
    </recommendedName>
</protein>
<sequence length="444" mass="47291">MKTTRRKMSLVQLTFVTAANMLGAGIIMLPTKLAEVGTISIISWIITSLGSLALAVTFARCGMFSTKPGGMGGYSEYAFGRIGHFMANYAYAVSIVIANVAIAISAVGYGAGFLGTSFTPLQTCLYTIALLWLAAALNFSGSRYSGKLSTVTIWGAIIPVLGISVIGWLWFDPATWISSWNPNHVAFGDAVGNSIALTLWSFLGLESAAVNMDAVENPQRSVPIATFLSTLGVAVIYVASTNVIAGIVPNADILSSSAPFGLAFSYMLGSTAGKVVMGLMVFSCAGSLLSWQFTLARVFKTSAQRGLFPKIFAKVTNADVPIKGMFVILSMQSLLALMTISPTLAAQFELLANLAVVTNVIPYILCAIALKSILMKENISNSICNRNTSIFLSGVSIIYCVYALTTTDALTFISGCMAAFIGWLVYVVRFNIMKQSLPLQEQTK</sequence>
<dbReference type="Gene3D" id="1.20.1740.10">
    <property type="entry name" value="Amino acid/polyamine transporter I"/>
    <property type="match status" value="1"/>
</dbReference>
<dbReference type="EMBL" id="LEKT01000018">
    <property type="protein sequence ID" value="KMO86627.1"/>
    <property type="molecule type" value="Genomic_DNA"/>
</dbReference>
<dbReference type="PANTHER" id="PTHR42770:SF6">
    <property type="entry name" value="PUTRESCINE TRANSPORTER POTE"/>
    <property type="match status" value="1"/>
</dbReference>
<dbReference type="GO" id="GO:0005886">
    <property type="term" value="C:plasma membrane"/>
    <property type="evidence" value="ECO:0007669"/>
    <property type="project" value="UniProtKB-SubCell"/>
</dbReference>
<dbReference type="GO" id="GO:0015496">
    <property type="term" value="F:putrescine:ornithine antiporter activity"/>
    <property type="evidence" value="ECO:0007669"/>
    <property type="project" value="InterPro"/>
</dbReference>
<feature type="transmembrane region" description="Helical" evidence="6">
    <location>
        <begin position="224"/>
        <end position="248"/>
    </location>
</feature>